<accession>A0A2S7CBP4</accession>
<dbReference type="AlphaFoldDB" id="A0A2S7CBP4"/>
<dbReference type="Proteomes" id="UP000238908">
    <property type="component" value="Unassembled WGS sequence"/>
</dbReference>
<proteinExistence type="predicted"/>
<sequence length="61" mass="6732">MALAASLLAASMKKAGNLLREFPALVGLLRTVVWWRWAEPEDALTQAIDPKALRVFQLGLL</sequence>
<protein>
    <submittedName>
        <fullName evidence="1">Uncharacterized protein</fullName>
    </submittedName>
</protein>
<evidence type="ECO:0000313" key="2">
    <source>
        <dbReference type="Proteomes" id="UP000238908"/>
    </source>
</evidence>
<gene>
    <name evidence="1" type="ORF">XdyCFBP7245_00700</name>
</gene>
<evidence type="ECO:0000313" key="1">
    <source>
        <dbReference type="EMBL" id="PPU58997.1"/>
    </source>
</evidence>
<reference evidence="1 2" key="1">
    <citation type="submission" date="2016-08" db="EMBL/GenBank/DDBJ databases">
        <authorList>
            <person name="Seilhamer J.J."/>
        </authorList>
    </citation>
    <scope>NUCLEOTIDE SEQUENCE [LARGE SCALE GENOMIC DNA]</scope>
    <source>
        <strain evidence="1 2">CFBP7245</strain>
    </source>
</reference>
<comment type="caution">
    <text evidence="1">The sequence shown here is derived from an EMBL/GenBank/DDBJ whole genome shotgun (WGS) entry which is preliminary data.</text>
</comment>
<dbReference type="EMBL" id="MDEE01000001">
    <property type="protein sequence ID" value="PPU58997.1"/>
    <property type="molecule type" value="Genomic_DNA"/>
</dbReference>
<name>A0A2S7CBP4_9XANT</name>
<organism evidence="1 2">
    <name type="scientific">Xanthomonas dyei</name>
    <dbReference type="NCBI Taxonomy" id="743699"/>
    <lineage>
        <taxon>Bacteria</taxon>
        <taxon>Pseudomonadati</taxon>
        <taxon>Pseudomonadota</taxon>
        <taxon>Gammaproteobacteria</taxon>
        <taxon>Lysobacterales</taxon>
        <taxon>Lysobacteraceae</taxon>
        <taxon>Xanthomonas</taxon>
    </lineage>
</organism>